<dbReference type="InterPro" id="IPR001482">
    <property type="entry name" value="T2SS/T4SS_dom"/>
</dbReference>
<evidence type="ECO:0000256" key="1">
    <source>
        <dbReference type="ARBA" id="ARBA00006611"/>
    </source>
</evidence>
<comment type="similarity">
    <text evidence="1">Belongs to the GSP E family.</text>
</comment>
<dbReference type="Pfam" id="PF00437">
    <property type="entry name" value="T2SSE"/>
    <property type="match status" value="1"/>
</dbReference>
<dbReference type="InterPro" id="IPR027417">
    <property type="entry name" value="P-loop_NTPase"/>
</dbReference>
<dbReference type="Gene3D" id="3.30.450.90">
    <property type="match status" value="1"/>
</dbReference>
<dbReference type="GO" id="GO:0005524">
    <property type="term" value="F:ATP binding"/>
    <property type="evidence" value="ECO:0007669"/>
    <property type="project" value="UniProtKB-KW"/>
</dbReference>
<gene>
    <name evidence="5" type="ORF">C7440_3025</name>
</gene>
<keyword evidence="2" id="KW-0547">Nucleotide-binding</keyword>
<evidence type="ECO:0000259" key="4">
    <source>
        <dbReference type="Pfam" id="PF00437"/>
    </source>
</evidence>
<dbReference type="EMBL" id="QEKO01000004">
    <property type="protein sequence ID" value="PVY61472.1"/>
    <property type="molecule type" value="Genomic_DNA"/>
</dbReference>
<evidence type="ECO:0000313" key="6">
    <source>
        <dbReference type="Proteomes" id="UP000246145"/>
    </source>
</evidence>
<accession>A0A2U1CKF4</accession>
<comment type="caution">
    <text evidence="5">The sequence shown here is derived from an EMBL/GenBank/DDBJ whole genome shotgun (WGS) entry which is preliminary data.</text>
</comment>
<dbReference type="RefSeq" id="WP_243410937.1">
    <property type="nucleotide sequence ID" value="NZ_JACCEX010000004.1"/>
</dbReference>
<keyword evidence="6" id="KW-1185">Reference proteome</keyword>
<name>A0A2U1CKF4_9BURK</name>
<dbReference type="PANTHER" id="PTHR30258:SF3">
    <property type="entry name" value="SLL1921 PROTEIN"/>
    <property type="match status" value="1"/>
</dbReference>
<reference evidence="5 6" key="1">
    <citation type="submission" date="2018-04" db="EMBL/GenBank/DDBJ databases">
        <title>Genomic Encyclopedia of Type Strains, Phase IV (KMG-IV): sequencing the most valuable type-strain genomes for metagenomic binning, comparative biology and taxonomic classification.</title>
        <authorList>
            <person name="Goeker M."/>
        </authorList>
    </citation>
    <scope>NUCLEOTIDE SEQUENCE [LARGE SCALE GENOMIC DNA]</scope>
    <source>
        <strain evidence="5 6">DSM 10065</strain>
    </source>
</reference>
<evidence type="ECO:0000256" key="2">
    <source>
        <dbReference type="ARBA" id="ARBA00022741"/>
    </source>
</evidence>
<dbReference type="PANTHER" id="PTHR30258">
    <property type="entry name" value="TYPE II SECRETION SYSTEM PROTEIN GSPE-RELATED"/>
    <property type="match status" value="1"/>
</dbReference>
<dbReference type="Proteomes" id="UP000246145">
    <property type="component" value="Unassembled WGS sequence"/>
</dbReference>
<proteinExistence type="inferred from homology"/>
<organism evidence="5 6">
    <name type="scientific">Pusillimonas noertemannii</name>
    <dbReference type="NCBI Taxonomy" id="305977"/>
    <lineage>
        <taxon>Bacteria</taxon>
        <taxon>Pseudomonadati</taxon>
        <taxon>Pseudomonadota</taxon>
        <taxon>Betaproteobacteria</taxon>
        <taxon>Burkholderiales</taxon>
        <taxon>Alcaligenaceae</taxon>
        <taxon>Pusillimonas</taxon>
    </lineage>
</organism>
<evidence type="ECO:0000313" key="5">
    <source>
        <dbReference type="EMBL" id="PVY61472.1"/>
    </source>
</evidence>
<dbReference type="Gene3D" id="3.40.50.300">
    <property type="entry name" value="P-loop containing nucleotide triphosphate hydrolases"/>
    <property type="match status" value="1"/>
</dbReference>
<dbReference type="GO" id="GO:0016887">
    <property type="term" value="F:ATP hydrolysis activity"/>
    <property type="evidence" value="ECO:0007669"/>
    <property type="project" value="TreeGrafter"/>
</dbReference>
<keyword evidence="3" id="KW-0067">ATP-binding</keyword>
<dbReference type="AlphaFoldDB" id="A0A2U1CKF4"/>
<feature type="domain" description="Bacterial type II secretion system protein E" evidence="4">
    <location>
        <begin position="144"/>
        <end position="510"/>
    </location>
</feature>
<dbReference type="GO" id="GO:0005886">
    <property type="term" value="C:plasma membrane"/>
    <property type="evidence" value="ECO:0007669"/>
    <property type="project" value="TreeGrafter"/>
</dbReference>
<protein>
    <submittedName>
        <fullName evidence="5">Type II secretory ATPase GspE/PulE/Tfp pilus assembly ATPase PilB-like protein</fullName>
    </submittedName>
</protein>
<sequence>MRTPWSRLMQPHLAETSAALPRFDSIDAPVFEGLDDILAMRPAFLRSLSLELDVEALAARLCPILLEDGTVAILALAEHVGGDQADALARHAVRRGYRLARQQRYVLPAPLLLAIARGQVTPGTAVHRNAPDPCSGTALSDAFQDMLEWGVRHGASDLHINIHLREAESEVRFTLSGRYVAPERFQRLPTRTLMDMLAVVWMEVKSGNGAVFDPSAEQQGSLVKRVDGRRVLLRWASLAAERGPSVCLRLLHRDALVQMPSLASLGYLPHQCSAIESALATQGGAIVFSGLVGSGKSTSLAAMIARVPSDRKVITLEDPVEYLIPNAVQNSVARELRETAHDDYGSKLRTLKRSAMNDVLLGEVRDLESGRAFLDLVGSGVSVYTTTHAASAALVGDRLASDFIGVPRDFLATPGVLKLLVHQALLPALCAECALSLDGVAELAEPPAGAASWQSWLDLLQRLYGADPGQLRWRNPAGCPSCRQAGTLQLAGYRGRTVVAEHIEPAQEHELLHCMRRGDSLAYLGKPHAAFPGMHRPEAFTSILHCAMYKALSGVIDMRDVERAFVPLSRQARLQCLGQGSVTRMRA</sequence>
<dbReference type="SUPFAM" id="SSF52540">
    <property type="entry name" value="P-loop containing nucleoside triphosphate hydrolases"/>
    <property type="match status" value="1"/>
</dbReference>
<evidence type="ECO:0000256" key="3">
    <source>
        <dbReference type="ARBA" id="ARBA00022840"/>
    </source>
</evidence>
<dbReference type="STRING" id="1231391.GCA_000308195_02299"/>